<accession>A0A4U3ERC3</accession>
<dbReference type="InterPro" id="IPR000015">
    <property type="entry name" value="Fimb_usher"/>
</dbReference>
<evidence type="ECO:0000313" key="14">
    <source>
        <dbReference type="EMBL" id="TKJ82670.1"/>
    </source>
</evidence>
<evidence type="ECO:0000256" key="7">
    <source>
        <dbReference type="ARBA" id="ARBA00022729"/>
    </source>
</evidence>
<keyword evidence="9" id="KW-0998">Cell outer membrane</keyword>
<evidence type="ECO:0000256" key="3">
    <source>
        <dbReference type="ARBA" id="ARBA00022448"/>
    </source>
</evidence>
<dbReference type="AlphaFoldDB" id="A0A4U3ERC3"/>
<dbReference type="FunFam" id="2.60.40.3110:FF:000001">
    <property type="entry name" value="Putative fimbrial outer membrane usher"/>
    <property type="match status" value="1"/>
</dbReference>
<name>A0A4U3ERC3_9GAMM</name>
<evidence type="ECO:0000313" key="16">
    <source>
        <dbReference type="Proteomes" id="UP000661012"/>
    </source>
</evidence>
<dbReference type="InterPro" id="IPR025885">
    <property type="entry name" value="PapC_N"/>
</dbReference>
<dbReference type="SUPFAM" id="SSF141729">
    <property type="entry name" value="FimD N-terminal domain-like"/>
    <property type="match status" value="1"/>
</dbReference>
<dbReference type="Proteomes" id="UP000661012">
    <property type="component" value="Unassembled WGS sequence"/>
</dbReference>
<dbReference type="Pfam" id="PF00577">
    <property type="entry name" value="Usher"/>
    <property type="match status" value="1"/>
</dbReference>
<feature type="domain" description="PapC N-terminal" evidence="12">
    <location>
        <begin position="26"/>
        <end position="179"/>
    </location>
</feature>
<evidence type="ECO:0000259" key="12">
    <source>
        <dbReference type="Pfam" id="PF13954"/>
    </source>
</evidence>
<feature type="domain" description="PapC-like C-terminal" evidence="11">
    <location>
        <begin position="783"/>
        <end position="847"/>
    </location>
</feature>
<dbReference type="InterPro" id="IPR042186">
    <property type="entry name" value="FimD_plug_dom"/>
</dbReference>
<organism evidence="14 15">
    <name type="scientific">Erwinia persicina</name>
    <dbReference type="NCBI Taxonomy" id="55211"/>
    <lineage>
        <taxon>Bacteria</taxon>
        <taxon>Pseudomonadati</taxon>
        <taxon>Pseudomonadota</taxon>
        <taxon>Gammaproteobacteria</taxon>
        <taxon>Enterobacterales</taxon>
        <taxon>Erwiniaceae</taxon>
        <taxon>Erwinia</taxon>
    </lineage>
</organism>
<dbReference type="GO" id="GO:0015473">
    <property type="term" value="F:fimbrial usher porin activity"/>
    <property type="evidence" value="ECO:0007669"/>
    <property type="project" value="InterPro"/>
</dbReference>
<dbReference type="PANTHER" id="PTHR30451:SF21">
    <property type="entry name" value="FIMBRIAL USHER DOMAIN-CONTAINING PROTEIN YDET-RELATED"/>
    <property type="match status" value="1"/>
</dbReference>
<dbReference type="GO" id="GO:0009279">
    <property type="term" value="C:cell outer membrane"/>
    <property type="evidence" value="ECO:0007669"/>
    <property type="project" value="UniProtKB-SubCell"/>
</dbReference>
<comment type="similarity">
    <text evidence="2">Belongs to the fimbrial export usher family.</text>
</comment>
<feature type="chain" id="PRO_5020321443" evidence="10">
    <location>
        <begin position="24"/>
        <end position="862"/>
    </location>
</feature>
<reference evidence="14 15" key="1">
    <citation type="journal article" date="2019" name="Sci. Rep.">
        <title>Differences in resource use lead to coexistence of seed-transmitted microbial populations.</title>
        <authorList>
            <person name="Torres-Cortes G."/>
            <person name="Garcia B.J."/>
            <person name="Compant S."/>
            <person name="Rezki S."/>
            <person name="Jones P."/>
            <person name="Preveaux A."/>
            <person name="Briand M."/>
            <person name="Roulet A."/>
            <person name="Bouchez O."/>
            <person name="Jacobson D."/>
            <person name="Barret M."/>
        </authorList>
    </citation>
    <scope>NUCLEOTIDE SEQUENCE [LARGE SCALE GENOMIC DNA]</scope>
    <source>
        <strain evidence="14 15">CFBP13511</strain>
    </source>
</reference>
<evidence type="ECO:0000256" key="9">
    <source>
        <dbReference type="ARBA" id="ARBA00023237"/>
    </source>
</evidence>
<dbReference type="InterPro" id="IPR037224">
    <property type="entry name" value="PapC_N_sf"/>
</dbReference>
<keyword evidence="16" id="KW-1185">Reference proteome</keyword>
<dbReference type="InterPro" id="IPR043142">
    <property type="entry name" value="PapC-like_C_sf"/>
</dbReference>
<evidence type="ECO:0000256" key="1">
    <source>
        <dbReference type="ARBA" id="ARBA00004571"/>
    </source>
</evidence>
<sequence length="862" mass="93279">MINFKLSPLAALLAGLLMPSAYAGLHFDPAMISGDPQAVADLSRFESGNAQAAGEYMVDIYLNGSSVSSRNVHFIAVPASERQEYIHDSTGLMACLSKKDLTDMGVNVAPFPTLTAVKDDQCVSPGRHIPQAYTAFDFQKMRLDISIPQAALQNRPHGWIPPEQWDEGINAALLSYQFSGSENRGSYGNSRSHYLNLTSGLNLGAWRLRDNSTWNDYESRYGTQRRWQHLNTYVQRAIIPWRSELTAGDSTTGGDVFDSLSFRGIQLASDDSMYPDTMRGFAPEIKGNANSNAQVSVRQNGNVIYRTFVAPGAFVIKDLYPLSSGGDLNVTVTEADGSARTFTVPYSSLPVLQRQGHVRYGVTAGRYRSSSDSYTTPSFAQGTVLWGLPHNITAYGGTQLSDSYRALALGTGLNMGVWGAVSADITQASSTLTDGSHHEGQSVRFLYGRSLISTGTTFQLVGYRYSTQGFHTLEETALKGMSGWMYDSDEVDAAGRPVKRNWINHYNLYSNKRERIQASISQRLGDLGSLWLTGSHQTYWQDTASTDSLQAGFSSTLAHVSYSLSYGYSRVSSQPVSDQTLSLSLSIPLDNLLSHGDMTDHHHSMWATYGATRDSEGHLSHQAGLSGTALEGDNLDWSVAQGYGRQDGNSGDLSMGYQGGYGSASLGYGYSRDYRQVRYGASGSAVLHSGGLTLGQPLGSTSVLIAAPGAADVPVENSTGIHTDWRGYTVVPYASDYRENRVALDVSGLDDHTDIDNPVARVIPTRGALVRADFRAHTGVRGLMTLSRAGRPLPFGSMVSTADGRSSGLVGDGGQVWLSGLAQEGTLKAKWGESPEQQCTVQYRLPASALQAPLVQVKEPCR</sequence>
<dbReference type="OrthoDB" id="6554712at2"/>
<dbReference type="Pfam" id="PF13954">
    <property type="entry name" value="PapC_N"/>
    <property type="match status" value="1"/>
</dbReference>
<keyword evidence="5" id="KW-1029">Fimbrium biogenesis</keyword>
<keyword evidence="8" id="KW-0472">Membrane</keyword>
<dbReference type="Gene3D" id="3.10.20.410">
    <property type="match status" value="1"/>
</dbReference>
<dbReference type="Pfam" id="PF13953">
    <property type="entry name" value="PapC_C"/>
    <property type="match status" value="1"/>
</dbReference>
<dbReference type="FunFam" id="2.60.40.2610:FF:000001">
    <property type="entry name" value="Outer membrane fimbrial usher protein"/>
    <property type="match status" value="1"/>
</dbReference>
<proteinExistence type="inferred from homology"/>
<protein>
    <submittedName>
        <fullName evidence="13">Fimbrial biogenesis usher protein</fullName>
    </submittedName>
    <submittedName>
        <fullName evidence="14">Fimbrial protein FimD</fullName>
    </submittedName>
</protein>
<evidence type="ECO:0000256" key="8">
    <source>
        <dbReference type="ARBA" id="ARBA00023136"/>
    </source>
</evidence>
<evidence type="ECO:0000256" key="10">
    <source>
        <dbReference type="SAM" id="SignalP"/>
    </source>
</evidence>
<evidence type="ECO:0000259" key="11">
    <source>
        <dbReference type="Pfam" id="PF13953"/>
    </source>
</evidence>
<feature type="signal peptide" evidence="10">
    <location>
        <begin position="1"/>
        <end position="23"/>
    </location>
</feature>
<dbReference type="Gene3D" id="2.60.40.2070">
    <property type="match status" value="1"/>
</dbReference>
<keyword evidence="6" id="KW-0812">Transmembrane</keyword>
<evidence type="ECO:0000313" key="13">
    <source>
        <dbReference type="EMBL" id="MBD8109343.1"/>
    </source>
</evidence>
<dbReference type="Proteomes" id="UP000306393">
    <property type="component" value="Unassembled WGS sequence"/>
</dbReference>
<keyword evidence="4" id="KW-1134">Transmembrane beta strand</keyword>
<dbReference type="PANTHER" id="PTHR30451">
    <property type="entry name" value="OUTER MEMBRANE USHER PROTEIN"/>
    <property type="match status" value="1"/>
</dbReference>
<dbReference type="NCBIfam" id="NF011740">
    <property type="entry name" value="PRK15193.1"/>
    <property type="match status" value="1"/>
</dbReference>
<dbReference type="Gene3D" id="2.60.40.3110">
    <property type="match status" value="1"/>
</dbReference>
<evidence type="ECO:0000313" key="15">
    <source>
        <dbReference type="Proteomes" id="UP000306393"/>
    </source>
</evidence>
<keyword evidence="3" id="KW-0813">Transport</keyword>
<gene>
    <name evidence="14" type="ORF">EpCFBP13511_23800</name>
    <name evidence="13" type="ORF">IFT93_23555</name>
</gene>
<dbReference type="GO" id="GO:0009297">
    <property type="term" value="P:pilus assembly"/>
    <property type="evidence" value="ECO:0007669"/>
    <property type="project" value="InterPro"/>
</dbReference>
<evidence type="ECO:0000256" key="6">
    <source>
        <dbReference type="ARBA" id="ARBA00022692"/>
    </source>
</evidence>
<comment type="caution">
    <text evidence="14">The sequence shown here is derived from an EMBL/GenBank/DDBJ whole genome shotgun (WGS) entry which is preliminary data.</text>
</comment>
<comment type="subcellular location">
    <subcellularLocation>
        <location evidence="1">Cell outer membrane</location>
        <topology evidence="1">Multi-pass membrane protein</topology>
    </subcellularLocation>
</comment>
<evidence type="ECO:0000256" key="2">
    <source>
        <dbReference type="ARBA" id="ARBA00008064"/>
    </source>
</evidence>
<reference evidence="13 16" key="2">
    <citation type="journal article" date="2020" name="FEMS Microbiol. Ecol.">
        <title>Temporal dynamics of bacterial communities during seed development and maturation.</title>
        <authorList>
            <person name="Chesneau G."/>
            <person name="Torres-Cortes G."/>
            <person name="Briand M."/>
            <person name="Darrasse A."/>
            <person name="Preveaux A."/>
            <person name="Marais C."/>
            <person name="Jacques M.A."/>
            <person name="Shade A."/>
            <person name="Barret M."/>
        </authorList>
    </citation>
    <scope>NUCLEOTIDE SEQUENCE [LARGE SCALE GENOMIC DNA]</scope>
    <source>
        <strain evidence="13 16">CFBP13732</strain>
    </source>
</reference>
<evidence type="ECO:0000256" key="5">
    <source>
        <dbReference type="ARBA" id="ARBA00022558"/>
    </source>
</evidence>
<dbReference type="EMBL" id="JACYNN010000047">
    <property type="protein sequence ID" value="MBD8109343.1"/>
    <property type="molecule type" value="Genomic_DNA"/>
</dbReference>
<dbReference type="Gene3D" id="2.60.40.2610">
    <property type="entry name" value="Outer membrane usher protein FimD, plug domain"/>
    <property type="match status" value="1"/>
</dbReference>
<dbReference type="InterPro" id="IPR025949">
    <property type="entry name" value="PapC-like_C"/>
</dbReference>
<evidence type="ECO:0000256" key="4">
    <source>
        <dbReference type="ARBA" id="ARBA00022452"/>
    </source>
</evidence>
<dbReference type="EMBL" id="QGAC01000051">
    <property type="protein sequence ID" value="TKJ82670.1"/>
    <property type="molecule type" value="Genomic_DNA"/>
</dbReference>
<keyword evidence="7 10" id="KW-0732">Signal</keyword>